<dbReference type="KEGG" id="mox:DAMO_0130"/>
<evidence type="ECO:0000313" key="2">
    <source>
        <dbReference type="EMBL" id="CBE67244.1"/>
    </source>
</evidence>
<dbReference type="HOGENOM" id="CLU_2913837_0_0_0"/>
<dbReference type="Proteomes" id="UP000006898">
    <property type="component" value="Chromosome"/>
</dbReference>
<protein>
    <submittedName>
        <fullName evidence="2">Uncharacterized protein</fullName>
    </submittedName>
</protein>
<gene>
    <name evidence="2" type="ORF">DAMO_0130</name>
</gene>
<dbReference type="EMBL" id="FP565575">
    <property type="protein sequence ID" value="CBE67244.1"/>
    <property type="molecule type" value="Genomic_DNA"/>
</dbReference>
<reference evidence="2 3" key="1">
    <citation type="journal article" date="2010" name="Nature">
        <title>Nitrite-driven anaerobic methane oxidation by oxygenic bacteria.</title>
        <authorList>
            <person name="Ettwig K.F."/>
            <person name="Butler M.K."/>
            <person name="Le Paslier D."/>
            <person name="Pelletier E."/>
            <person name="Mangenot S."/>
            <person name="Kuypers M.M.M."/>
            <person name="Schreiber F."/>
            <person name="Dutilh B.E."/>
            <person name="Zedelius J."/>
            <person name="de Beer D."/>
            <person name="Gloerich J."/>
            <person name="Wessels H.J.C.T."/>
            <person name="van Allen T."/>
            <person name="Luesken F."/>
            <person name="Wu M."/>
            <person name="van de Pas-Schoonen K.T."/>
            <person name="Op den Camp H.J.M."/>
            <person name="Janssen-Megens E.M."/>
            <person name="Francoijs K-J."/>
            <person name="Stunnenberg H."/>
            <person name="Weissenbach J."/>
            <person name="Jetten M.S.M."/>
            <person name="Strous M."/>
        </authorList>
    </citation>
    <scope>NUCLEOTIDE SEQUENCE [LARGE SCALE GENOMIC DNA]</scope>
</reference>
<name>D5MI94_METO1</name>
<organism evidence="2 3">
    <name type="scientific">Methylomirabilis oxygeniifera</name>
    <dbReference type="NCBI Taxonomy" id="671143"/>
    <lineage>
        <taxon>Bacteria</taxon>
        <taxon>Candidatus Methylomirabilota</taxon>
        <taxon>Candidatus Methylomirabilia</taxon>
        <taxon>Candidatus Methylomirabilales</taxon>
        <taxon>Candidatus Methylomirabilaceae</taxon>
        <taxon>Candidatus Methylomirabilis</taxon>
    </lineage>
</organism>
<accession>D5MI94</accession>
<dbReference type="AlphaFoldDB" id="D5MI94"/>
<evidence type="ECO:0000313" key="3">
    <source>
        <dbReference type="Proteomes" id="UP000006898"/>
    </source>
</evidence>
<feature type="region of interest" description="Disordered" evidence="1">
    <location>
        <begin position="1"/>
        <end position="61"/>
    </location>
</feature>
<evidence type="ECO:0000256" key="1">
    <source>
        <dbReference type="SAM" id="MobiDB-lite"/>
    </source>
</evidence>
<sequence>MLDRGWGPGVCEDLSERTIQHRRSTQGSLGPEENGDSNYPRVPQHAAGPHPRSMECQASEA</sequence>
<proteinExistence type="predicted"/>